<reference evidence="6 7" key="1">
    <citation type="submission" date="2019-06" db="EMBL/GenBank/DDBJ databases">
        <title>Sequencing the genomes of 1000 actinobacteria strains.</title>
        <authorList>
            <person name="Klenk H.-P."/>
        </authorList>
    </citation>
    <scope>NUCLEOTIDE SEQUENCE [LARGE SCALE GENOMIC DNA]</scope>
    <source>
        <strain evidence="6 7">DSM 19560</strain>
    </source>
</reference>
<dbReference type="Pfam" id="PF21597">
    <property type="entry name" value="TetR_C_43"/>
    <property type="match status" value="1"/>
</dbReference>
<dbReference type="Pfam" id="PF00440">
    <property type="entry name" value="TetR_N"/>
    <property type="match status" value="1"/>
</dbReference>
<dbReference type="Gene3D" id="1.10.357.10">
    <property type="entry name" value="Tetracycline Repressor, domain 2"/>
    <property type="match status" value="1"/>
</dbReference>
<dbReference type="PRINTS" id="PR00455">
    <property type="entry name" value="HTHTETR"/>
</dbReference>
<dbReference type="PANTHER" id="PTHR30055">
    <property type="entry name" value="HTH-TYPE TRANSCRIPTIONAL REGULATOR RUTR"/>
    <property type="match status" value="1"/>
</dbReference>
<dbReference type="PROSITE" id="PS50977">
    <property type="entry name" value="HTH_TETR_2"/>
    <property type="match status" value="1"/>
</dbReference>
<evidence type="ECO:0000313" key="7">
    <source>
        <dbReference type="Proteomes" id="UP000318297"/>
    </source>
</evidence>
<dbReference type="InterPro" id="IPR049445">
    <property type="entry name" value="TetR_SbtR-like_C"/>
</dbReference>
<keyword evidence="2 4" id="KW-0238">DNA-binding</keyword>
<dbReference type="InterPro" id="IPR001647">
    <property type="entry name" value="HTH_TetR"/>
</dbReference>
<organism evidence="6 7">
    <name type="scientific">Rudaeicoccus suwonensis</name>
    <dbReference type="NCBI Taxonomy" id="657409"/>
    <lineage>
        <taxon>Bacteria</taxon>
        <taxon>Bacillati</taxon>
        <taxon>Actinomycetota</taxon>
        <taxon>Actinomycetes</taxon>
        <taxon>Micrococcales</taxon>
        <taxon>Dermacoccaceae</taxon>
        <taxon>Rudaeicoccus</taxon>
    </lineage>
</organism>
<keyword evidence="3" id="KW-0804">Transcription</keyword>
<dbReference type="InterPro" id="IPR050109">
    <property type="entry name" value="HTH-type_TetR-like_transc_reg"/>
</dbReference>
<dbReference type="GO" id="GO:0000976">
    <property type="term" value="F:transcription cis-regulatory region binding"/>
    <property type="evidence" value="ECO:0007669"/>
    <property type="project" value="TreeGrafter"/>
</dbReference>
<dbReference type="EMBL" id="VIVQ01000002">
    <property type="protein sequence ID" value="TWE10454.1"/>
    <property type="molecule type" value="Genomic_DNA"/>
</dbReference>
<keyword evidence="1" id="KW-0805">Transcription regulation</keyword>
<evidence type="ECO:0000256" key="3">
    <source>
        <dbReference type="ARBA" id="ARBA00023163"/>
    </source>
</evidence>
<dbReference type="InterPro" id="IPR036271">
    <property type="entry name" value="Tet_transcr_reg_TetR-rel_C_sf"/>
</dbReference>
<evidence type="ECO:0000313" key="6">
    <source>
        <dbReference type="EMBL" id="TWE10454.1"/>
    </source>
</evidence>
<evidence type="ECO:0000259" key="5">
    <source>
        <dbReference type="PROSITE" id="PS50977"/>
    </source>
</evidence>
<dbReference type="SUPFAM" id="SSF46689">
    <property type="entry name" value="Homeodomain-like"/>
    <property type="match status" value="1"/>
</dbReference>
<gene>
    <name evidence="6" type="ORF">BKA23_2816</name>
</gene>
<name>A0A561E4B2_9MICO</name>
<evidence type="ECO:0000256" key="4">
    <source>
        <dbReference type="PROSITE-ProRule" id="PRU00335"/>
    </source>
</evidence>
<dbReference type="Proteomes" id="UP000318297">
    <property type="component" value="Unassembled WGS sequence"/>
</dbReference>
<proteinExistence type="predicted"/>
<feature type="DNA-binding region" description="H-T-H motif" evidence="4">
    <location>
        <begin position="66"/>
        <end position="85"/>
    </location>
</feature>
<dbReference type="OrthoDB" id="3192968at2"/>
<evidence type="ECO:0000256" key="1">
    <source>
        <dbReference type="ARBA" id="ARBA00023015"/>
    </source>
</evidence>
<dbReference type="PANTHER" id="PTHR30055:SF234">
    <property type="entry name" value="HTH-TYPE TRANSCRIPTIONAL REGULATOR BETI"/>
    <property type="match status" value="1"/>
</dbReference>
<dbReference type="GO" id="GO:0003700">
    <property type="term" value="F:DNA-binding transcription factor activity"/>
    <property type="evidence" value="ECO:0007669"/>
    <property type="project" value="TreeGrafter"/>
</dbReference>
<dbReference type="AlphaFoldDB" id="A0A561E4B2"/>
<accession>A0A561E4B2</accession>
<dbReference type="InterPro" id="IPR009057">
    <property type="entry name" value="Homeodomain-like_sf"/>
</dbReference>
<sequence>MAKVSAAKTPADGATAVAEGTKIAATEGDCSSVEPAKPLRADAARNRQKLIDEAARAFTADGVDVPLDEIARRAGVGIGTLYRHFPTRCDLVLAVYGDQVNALEQRSHQLPGLHEPGEALHEWMRGFVDYYAVKMGMINLLRTMMQGNPSTFENTRAVMRESAARVLTPAIVAGAVRADATPEELIRALGGICLASTSPEGQETSLALVDLVFDGLRFGAPNARA</sequence>
<feature type="domain" description="HTH tetR-type" evidence="5">
    <location>
        <begin position="44"/>
        <end position="103"/>
    </location>
</feature>
<evidence type="ECO:0000256" key="2">
    <source>
        <dbReference type="ARBA" id="ARBA00023125"/>
    </source>
</evidence>
<keyword evidence="7" id="KW-1185">Reference proteome</keyword>
<comment type="caution">
    <text evidence="6">The sequence shown here is derived from an EMBL/GenBank/DDBJ whole genome shotgun (WGS) entry which is preliminary data.</text>
</comment>
<protein>
    <submittedName>
        <fullName evidence="6">TetR family transcriptional regulator</fullName>
    </submittedName>
</protein>
<dbReference type="SUPFAM" id="SSF48498">
    <property type="entry name" value="Tetracyclin repressor-like, C-terminal domain"/>
    <property type="match status" value="1"/>
</dbReference>